<comment type="similarity">
    <text evidence="2">Belongs to the UPF0298 family.</text>
</comment>
<dbReference type="PIRSF" id="PIRSF031653">
    <property type="entry name" value="UCP031653"/>
    <property type="match status" value="1"/>
</dbReference>
<dbReference type="AlphaFoldDB" id="A0A239SRY0"/>
<name>A0A239SRY0_9STRE</name>
<evidence type="ECO:0000256" key="2">
    <source>
        <dbReference type="HAMAP-Rule" id="MF_01126"/>
    </source>
</evidence>
<dbReference type="RefSeq" id="WP_018372808.1">
    <property type="nucleotide sequence ID" value="NZ_JBCLRV010000053.1"/>
</dbReference>
<dbReference type="InterPro" id="IPR016979">
    <property type="entry name" value="DUF2129"/>
</dbReference>
<evidence type="ECO:0000256" key="1">
    <source>
        <dbReference type="ARBA" id="ARBA00022490"/>
    </source>
</evidence>
<dbReference type="OrthoDB" id="2990788at2"/>
<dbReference type="eggNOG" id="COG4471">
    <property type="taxonomic scope" value="Bacteria"/>
</dbReference>
<dbReference type="Pfam" id="PF09902">
    <property type="entry name" value="DUF2129"/>
    <property type="match status" value="1"/>
</dbReference>
<comment type="subcellular location">
    <subcellularLocation>
        <location evidence="2">Cytoplasm</location>
    </subcellularLocation>
</comment>
<proteinExistence type="inferred from homology"/>
<accession>A0A239SRY0</accession>
<dbReference type="NCBIfam" id="NF002631">
    <property type="entry name" value="PRK02302.1"/>
    <property type="match status" value="1"/>
</dbReference>
<sequence length="92" mass="11120">MFQKNERLSIVVYLNYYRDVRKVKHLGDVVYVSRRGRYAVIYVDQEQVEDLVERLSAEKYVKRVVPSYIKDLDQNFVGNLWRDQEKSVVEQF</sequence>
<dbReference type="GO" id="GO:0005737">
    <property type="term" value="C:cytoplasm"/>
    <property type="evidence" value="ECO:0007669"/>
    <property type="project" value="UniProtKB-SubCell"/>
</dbReference>
<dbReference type="KEGG" id="smen:SAMEA4412692_0904"/>
<dbReference type="HAMAP" id="MF_01126">
    <property type="entry name" value="UPF0298"/>
    <property type="match status" value="1"/>
</dbReference>
<keyword evidence="1 2" id="KW-0963">Cytoplasm</keyword>
<dbReference type="Proteomes" id="UP000215185">
    <property type="component" value="Chromosome 1"/>
</dbReference>
<dbReference type="EMBL" id="LT906439">
    <property type="protein sequence ID" value="SNU88116.1"/>
    <property type="molecule type" value="Genomic_DNA"/>
</dbReference>
<dbReference type="STRING" id="1123308.GCA_000380085_00245"/>
<reference evidence="3 4" key="1">
    <citation type="submission" date="2017-06" db="EMBL/GenBank/DDBJ databases">
        <authorList>
            <consortium name="Pathogen Informatics"/>
        </authorList>
    </citation>
    <scope>NUCLEOTIDE SEQUENCE [LARGE SCALE GENOMIC DNA]</scope>
    <source>
        <strain evidence="3 4">NCTC13788</strain>
    </source>
</reference>
<gene>
    <name evidence="3" type="ORF">SAMEA4412692_00904</name>
</gene>
<protein>
    <recommendedName>
        <fullName evidence="2">UPF0298 protein SAMEA4412692_00904</fullName>
    </recommendedName>
</protein>
<organism evidence="3 4">
    <name type="scientific">Streptococcus merionis</name>
    <dbReference type="NCBI Taxonomy" id="400065"/>
    <lineage>
        <taxon>Bacteria</taxon>
        <taxon>Bacillati</taxon>
        <taxon>Bacillota</taxon>
        <taxon>Bacilli</taxon>
        <taxon>Lactobacillales</taxon>
        <taxon>Streptococcaceae</taxon>
        <taxon>Streptococcus</taxon>
    </lineage>
</organism>
<keyword evidence="4" id="KW-1185">Reference proteome</keyword>
<evidence type="ECO:0000313" key="4">
    <source>
        <dbReference type="Proteomes" id="UP000215185"/>
    </source>
</evidence>
<evidence type="ECO:0000313" key="3">
    <source>
        <dbReference type="EMBL" id="SNU88116.1"/>
    </source>
</evidence>